<dbReference type="VEuPathDB" id="FungiDB:T552_03304"/>
<evidence type="ECO:0000256" key="3">
    <source>
        <dbReference type="ARBA" id="ARBA00022670"/>
    </source>
</evidence>
<comment type="similarity">
    <text evidence="2">Belongs to the peptidase M16 family.</text>
</comment>
<keyword evidence="4" id="KW-0479">Metal-binding</keyword>
<dbReference type="GO" id="GO:0005739">
    <property type="term" value="C:mitochondrion"/>
    <property type="evidence" value="ECO:0007669"/>
    <property type="project" value="TreeGrafter"/>
</dbReference>
<evidence type="ECO:0000256" key="8">
    <source>
        <dbReference type="SAM" id="SignalP"/>
    </source>
</evidence>
<dbReference type="GO" id="GO:0004222">
    <property type="term" value="F:metalloendopeptidase activity"/>
    <property type="evidence" value="ECO:0007669"/>
    <property type="project" value="TreeGrafter"/>
</dbReference>
<dbReference type="InterPro" id="IPR011765">
    <property type="entry name" value="Pept_M16_N"/>
</dbReference>
<dbReference type="InterPro" id="IPR032632">
    <property type="entry name" value="Peptidase_M16_M"/>
</dbReference>
<feature type="signal peptide" evidence="8">
    <location>
        <begin position="1"/>
        <end position="20"/>
    </location>
</feature>
<organism evidence="13 14">
    <name type="scientific">Pneumocystis carinii (strain B80)</name>
    <name type="common">Rat pneumocystis pneumonia agent</name>
    <name type="synonym">Pneumocystis carinii f. sp. carinii</name>
    <dbReference type="NCBI Taxonomy" id="1408658"/>
    <lineage>
        <taxon>Eukaryota</taxon>
        <taxon>Fungi</taxon>
        <taxon>Dikarya</taxon>
        <taxon>Ascomycota</taxon>
        <taxon>Taphrinomycotina</taxon>
        <taxon>Pneumocystomycetes</taxon>
        <taxon>Pneumocystaceae</taxon>
        <taxon>Pneumocystis</taxon>
    </lineage>
</organism>
<dbReference type="Pfam" id="PF16187">
    <property type="entry name" value="Peptidase_M16_M"/>
    <property type="match status" value="1"/>
</dbReference>
<evidence type="ECO:0008006" key="15">
    <source>
        <dbReference type="Google" id="ProtNLM"/>
    </source>
</evidence>
<dbReference type="Gene3D" id="3.30.830.10">
    <property type="entry name" value="Metalloenzyme, LuxS/M16 peptidase-like"/>
    <property type="match status" value="4"/>
</dbReference>
<evidence type="ECO:0000259" key="12">
    <source>
        <dbReference type="Pfam" id="PF22456"/>
    </source>
</evidence>
<dbReference type="GeneID" id="28938016"/>
<keyword evidence="3" id="KW-0645">Protease</keyword>
<reference evidence="14" key="1">
    <citation type="journal article" date="2016" name="Nat. Commun.">
        <title>Genome analysis of three Pneumocystis species reveals adaptation mechanisms to life exclusively in mammalian hosts.</title>
        <authorList>
            <person name="Ma L."/>
            <person name="Chen Z."/>
            <person name="Huang D.W."/>
            <person name="Kutty G."/>
            <person name="Ishihara M."/>
            <person name="Wang H."/>
            <person name="Abouelleil A."/>
            <person name="Bishop L."/>
            <person name="Davey E."/>
            <person name="Deng R."/>
            <person name="Deng X."/>
            <person name="Fan L."/>
            <person name="Fantoni G."/>
            <person name="Fitzgerald M."/>
            <person name="Gogineni E."/>
            <person name="Goldberg J.M."/>
            <person name="Handley G."/>
            <person name="Hu X."/>
            <person name="Huber C."/>
            <person name="Jiao X."/>
            <person name="Jones K."/>
            <person name="Levin J.Z."/>
            <person name="Liu Y."/>
            <person name="Macdonald P."/>
            <person name="Melnikov A."/>
            <person name="Raley C."/>
            <person name="Sassi M."/>
            <person name="Sherman B.T."/>
            <person name="Song X."/>
            <person name="Sykes S."/>
            <person name="Tran B."/>
            <person name="Walsh L."/>
            <person name="Xia Y."/>
            <person name="Yang J."/>
            <person name="Young S."/>
            <person name="Zeng Q."/>
            <person name="Zheng X."/>
            <person name="Stephens R."/>
            <person name="Nusbaum C."/>
            <person name="Birren B.W."/>
            <person name="Azadi P."/>
            <person name="Lempicki R.A."/>
            <person name="Cuomo C.A."/>
            <person name="Kovacs J.A."/>
        </authorList>
    </citation>
    <scope>NUCLEOTIDE SEQUENCE [LARGE SCALE GENOMIC DNA]</scope>
    <source>
        <strain evidence="14">B80</strain>
    </source>
</reference>
<accession>A0A0W4ZCA0</accession>
<dbReference type="Pfam" id="PF22456">
    <property type="entry name" value="PqqF-like_C_4"/>
    <property type="match status" value="1"/>
</dbReference>
<dbReference type="GO" id="GO:0043171">
    <property type="term" value="P:peptide catabolic process"/>
    <property type="evidence" value="ECO:0007669"/>
    <property type="project" value="TreeGrafter"/>
</dbReference>
<protein>
    <recommendedName>
        <fullName evidence="15">Peptidase M16 N-terminal domain-containing protein</fullName>
    </recommendedName>
</protein>
<comment type="caution">
    <text evidence="13">The sequence shown here is derived from an EMBL/GenBank/DDBJ whole genome shotgun (WGS) entry which is preliminary data.</text>
</comment>
<keyword evidence="6" id="KW-0862">Zinc</keyword>
<feature type="domain" description="Peptidase M16 C-terminal" evidence="10">
    <location>
        <begin position="232"/>
        <end position="408"/>
    </location>
</feature>
<gene>
    <name evidence="13" type="ORF">T552_03304</name>
</gene>
<dbReference type="InterPro" id="IPR050626">
    <property type="entry name" value="Peptidase_M16"/>
</dbReference>
<evidence type="ECO:0000256" key="1">
    <source>
        <dbReference type="ARBA" id="ARBA00001947"/>
    </source>
</evidence>
<dbReference type="Pfam" id="PF05193">
    <property type="entry name" value="Peptidase_M16_C"/>
    <property type="match status" value="1"/>
</dbReference>
<feature type="domain" description="Peptidase M16 N-terminal" evidence="9">
    <location>
        <begin position="69"/>
        <end position="191"/>
    </location>
</feature>
<evidence type="ECO:0000313" key="13">
    <source>
        <dbReference type="EMBL" id="KTW26036.1"/>
    </source>
</evidence>
<feature type="domain" description="Peptidase M16 middle/third" evidence="11">
    <location>
        <begin position="414"/>
        <end position="671"/>
    </location>
</feature>
<keyword evidence="14" id="KW-1185">Reference proteome</keyword>
<dbReference type="GO" id="GO:0046872">
    <property type="term" value="F:metal ion binding"/>
    <property type="evidence" value="ECO:0007669"/>
    <property type="project" value="UniProtKB-KW"/>
</dbReference>
<keyword evidence="7" id="KW-0482">Metalloprotease</keyword>
<evidence type="ECO:0000259" key="11">
    <source>
        <dbReference type="Pfam" id="PF16187"/>
    </source>
</evidence>
<dbReference type="GO" id="GO:0051603">
    <property type="term" value="P:proteolysis involved in protein catabolic process"/>
    <property type="evidence" value="ECO:0007669"/>
    <property type="project" value="TreeGrafter"/>
</dbReference>
<keyword evidence="5" id="KW-0378">Hydrolase</keyword>
<sequence length="1063" mass="123938">MRLSSLLLLSLTLIIQYIKSNELRDSNNAADDPKSYDPSQIKLVEENLEKSTLDDNKYKVIKLPNGIEVALASDPSAFLASVSVAVRTGSKDDPKDFPGLAHLCEYMLFMGTKKYPEKNEYASFVLSNGGSFDSYTALERTVFITEINHKYHFELLNRISNFFIEPLFNEESIERETHAINSEYEEHRSSLTKLKFHFFNYILKDTGYFPEFTTGNRQTLFSKPRASKKNVRDALNDFFKKNYRSYDIKVAIYGNESLDVLQEWAVNTFGQIPNSGARVVNDINPFSLISRNHHWYNLTNSSYALDLAFIVPSTASHYKSVPQHYLNYVFSYSGPRTPVHHLSSNILASKIEITSVPYSSKYDILFFTFTPQYVGRLFYEQIIKEFFNCLKFFQDKGPNKDVFEDIMKAQNLNFKYSFKDSASKLVEKLSTAMLADSLPRRYLLKKDVAKEYDENEISELFSELRYDNFISFANTVRKSYNETDPYYKFLFRKESYKKELLQGLQNSSAPELVFPPKNIHISEPKITLEKLNESITKPDLLKKTSLSTLWHKHGSLFYSPYAVIRILLRNPSFSSTPTNILRMRLLVHYIYVFVKFDIFFLSMVNTHLHIEPSQQGLIITLYGYSDGMLELVSNIVNVLKEVNLDQQSFRDLRQTLLYVYKERTLLGPSEFLEIDIDDVLLSERQPLKNMLSTLEGFQHYEVNAHFYHLLSNLHFDILITGNINQEDASHVLDMFEELKPRPLISSQYSNARSITLGNGSDYLHLYEITKKDIKSGLLMYFEATEMNDSRKTLLLFLLYLILREPIYYELRIKEQLGYVIRSSVKTSRTILGYYFVLQSERQPHVLHTRVEAFLDTMHTRLLNMTSEQLNIHLENLEYFLNRNPLDILSESYRIWNEIAQSTYNFDSNEERKSVDLIKLNDIVQLFEEVFYSRKRRISYYALSPTGADTYNVFDLPLDKLSEYLTTKGENLSKDQLSEFVLLSHDIPSFRTKLTQHFSAANKNKTVVNSLLDGTFTYLEELYKSEKEKVFETLDLIEDLAYFKANMSFSSAFINRTLWSKFYK</sequence>
<keyword evidence="8" id="KW-0732">Signal</keyword>
<dbReference type="GO" id="GO:0005829">
    <property type="term" value="C:cytosol"/>
    <property type="evidence" value="ECO:0007669"/>
    <property type="project" value="TreeGrafter"/>
</dbReference>
<dbReference type="OrthoDB" id="952271at2759"/>
<evidence type="ECO:0000256" key="6">
    <source>
        <dbReference type="ARBA" id="ARBA00022833"/>
    </source>
</evidence>
<comment type="cofactor">
    <cofactor evidence="1">
        <name>Zn(2+)</name>
        <dbReference type="ChEBI" id="CHEBI:29105"/>
    </cofactor>
</comment>
<dbReference type="InterPro" id="IPR007863">
    <property type="entry name" value="Peptidase_M16_C"/>
</dbReference>
<dbReference type="FunFam" id="3.30.830.10:FF:000012">
    <property type="entry name" value="Protease 3"/>
    <property type="match status" value="1"/>
</dbReference>
<dbReference type="EMBL" id="LFVZ01000015">
    <property type="protein sequence ID" value="KTW26036.1"/>
    <property type="molecule type" value="Genomic_DNA"/>
</dbReference>
<dbReference type="InterPro" id="IPR011249">
    <property type="entry name" value="Metalloenz_LuxS/M16"/>
</dbReference>
<feature type="domain" description="Coenzyme PQQ synthesis protein F-like C-terminal lobe" evidence="12">
    <location>
        <begin position="798"/>
        <end position="895"/>
    </location>
</feature>
<dbReference type="InterPro" id="IPR054734">
    <property type="entry name" value="PqqF-like_C_4"/>
</dbReference>
<feature type="chain" id="PRO_5006933742" description="Peptidase M16 N-terminal domain-containing protein" evidence="8">
    <location>
        <begin position="21"/>
        <end position="1063"/>
    </location>
</feature>
<evidence type="ECO:0000256" key="2">
    <source>
        <dbReference type="ARBA" id="ARBA00007261"/>
    </source>
</evidence>
<dbReference type="PANTHER" id="PTHR43690">
    <property type="entry name" value="NARDILYSIN"/>
    <property type="match status" value="1"/>
</dbReference>
<evidence type="ECO:0000256" key="7">
    <source>
        <dbReference type="ARBA" id="ARBA00023049"/>
    </source>
</evidence>
<name>A0A0W4ZCA0_PNEC8</name>
<proteinExistence type="inferred from homology"/>
<evidence type="ECO:0000256" key="5">
    <source>
        <dbReference type="ARBA" id="ARBA00022801"/>
    </source>
</evidence>
<evidence type="ECO:0000259" key="10">
    <source>
        <dbReference type="Pfam" id="PF05193"/>
    </source>
</evidence>
<evidence type="ECO:0000256" key="4">
    <source>
        <dbReference type="ARBA" id="ARBA00022723"/>
    </source>
</evidence>
<dbReference type="RefSeq" id="XP_018224616.1">
    <property type="nucleotide sequence ID" value="XM_018371813.1"/>
</dbReference>
<dbReference type="AlphaFoldDB" id="A0A0W4ZCA0"/>
<dbReference type="SUPFAM" id="SSF63411">
    <property type="entry name" value="LuxS/MPP-like metallohydrolase"/>
    <property type="match status" value="4"/>
</dbReference>
<dbReference type="Proteomes" id="UP000054454">
    <property type="component" value="Unassembled WGS sequence"/>
</dbReference>
<dbReference type="Pfam" id="PF00675">
    <property type="entry name" value="Peptidase_M16"/>
    <property type="match status" value="1"/>
</dbReference>
<dbReference type="PANTHER" id="PTHR43690:SF18">
    <property type="entry name" value="INSULIN-DEGRADING ENZYME-RELATED"/>
    <property type="match status" value="1"/>
</dbReference>
<evidence type="ECO:0000313" key="14">
    <source>
        <dbReference type="Proteomes" id="UP000054454"/>
    </source>
</evidence>
<evidence type="ECO:0000259" key="9">
    <source>
        <dbReference type="Pfam" id="PF00675"/>
    </source>
</evidence>